<comment type="caution">
    <text evidence="6">The sequence shown here is derived from an EMBL/GenBank/DDBJ whole genome shotgun (WGS) entry which is preliminary data.</text>
</comment>
<organism evidence="6 7">
    <name type="scientific">Leucocoprinus leucothites</name>
    <dbReference type="NCBI Taxonomy" id="201217"/>
    <lineage>
        <taxon>Eukaryota</taxon>
        <taxon>Fungi</taxon>
        <taxon>Dikarya</taxon>
        <taxon>Basidiomycota</taxon>
        <taxon>Agaricomycotina</taxon>
        <taxon>Agaricomycetes</taxon>
        <taxon>Agaricomycetidae</taxon>
        <taxon>Agaricales</taxon>
        <taxon>Agaricineae</taxon>
        <taxon>Agaricaceae</taxon>
        <taxon>Leucocoprinus</taxon>
    </lineage>
</organism>
<feature type="domain" description="MYND-type" evidence="5">
    <location>
        <begin position="40"/>
        <end position="88"/>
    </location>
</feature>
<keyword evidence="2 4" id="KW-0863">Zinc-finger</keyword>
<dbReference type="Pfam" id="PF01753">
    <property type="entry name" value="zf-MYND"/>
    <property type="match status" value="1"/>
</dbReference>
<proteinExistence type="predicted"/>
<dbReference type="Gene3D" id="6.10.140.2220">
    <property type="match status" value="1"/>
</dbReference>
<dbReference type="GO" id="GO:0008270">
    <property type="term" value="F:zinc ion binding"/>
    <property type="evidence" value="ECO:0007669"/>
    <property type="project" value="UniProtKB-KW"/>
</dbReference>
<evidence type="ECO:0000259" key="5">
    <source>
        <dbReference type="PROSITE" id="PS50865"/>
    </source>
</evidence>
<gene>
    <name evidence="6" type="ORF">D9756_008867</name>
</gene>
<reference evidence="6 7" key="1">
    <citation type="journal article" date="2020" name="ISME J.">
        <title>Uncovering the hidden diversity of litter-decomposition mechanisms in mushroom-forming fungi.</title>
        <authorList>
            <person name="Floudas D."/>
            <person name="Bentzer J."/>
            <person name="Ahren D."/>
            <person name="Johansson T."/>
            <person name="Persson P."/>
            <person name="Tunlid A."/>
        </authorList>
    </citation>
    <scope>NUCLEOTIDE SEQUENCE [LARGE SCALE GENOMIC DNA]</scope>
    <source>
        <strain evidence="6 7">CBS 146.42</strain>
    </source>
</reference>
<dbReference type="InterPro" id="IPR046824">
    <property type="entry name" value="Mss51-like_C"/>
</dbReference>
<dbReference type="Pfam" id="PF20179">
    <property type="entry name" value="MSS51_C"/>
    <property type="match status" value="1"/>
</dbReference>
<accession>A0A8H5CX53</accession>
<dbReference type="AlphaFoldDB" id="A0A8H5CX53"/>
<evidence type="ECO:0000313" key="7">
    <source>
        <dbReference type="Proteomes" id="UP000559027"/>
    </source>
</evidence>
<sequence length="477" mass="53793">MSPALLLNSRAAVFFDPSDLEEIDAVLHHDDDPIHSTHVCMNCRRIESPNNKLIPCSQCKAVFYCDVVCCNENWSNGGRAGTRHKNVCKMIQRSHKKRPVMQAIARQFPWVRQTEDGSVTFDRYRDSRGLFGCGSKYGWWTEAPCSCEDEVDYMWGTQLLEDDPVDEREGWKLPDNELPWLDFESIDIAPPPTPPNFEHTWTSYYKWRGLPMHSPAALLLHWPLSVYRLLDKLHRIPSQIPLQRQRLVVHLLGVEKELDVLPLFGELALLIPNTDIDLVLFGPGVFRLLMEAEQDEDCLASQPFVHTYTAPDASGGSTLRISLSDSGPIWGDQSIHVPSNRPDAMIALNANLGGYDQWELALLASRAYNIPFAVTESQEVNIELYLPALRRLPQTRSSLWALIDLSMKEEKRINRTSTKEFTWGINPFMCPGPRPQTLGGGPTTANGFEFIITTGGSDEDADPVIAKKTGPSLDDYM</sequence>
<dbReference type="PANTHER" id="PTHR47570:SF2">
    <property type="entry name" value="MYND-TYPE DOMAIN-CONTAINING PROTEIN"/>
    <property type="match status" value="1"/>
</dbReference>
<dbReference type="Proteomes" id="UP000559027">
    <property type="component" value="Unassembled WGS sequence"/>
</dbReference>
<name>A0A8H5CX53_9AGAR</name>
<evidence type="ECO:0000256" key="2">
    <source>
        <dbReference type="ARBA" id="ARBA00022771"/>
    </source>
</evidence>
<keyword evidence="3" id="KW-0862">Zinc</keyword>
<dbReference type="InterPro" id="IPR002893">
    <property type="entry name" value="Znf_MYND"/>
</dbReference>
<evidence type="ECO:0000256" key="1">
    <source>
        <dbReference type="ARBA" id="ARBA00022723"/>
    </source>
</evidence>
<dbReference type="EMBL" id="JAACJO010000016">
    <property type="protein sequence ID" value="KAF5349550.1"/>
    <property type="molecule type" value="Genomic_DNA"/>
</dbReference>
<dbReference type="PANTHER" id="PTHR47570">
    <property type="entry name" value="ZINC ION BINDING PROTEIN"/>
    <property type="match status" value="1"/>
</dbReference>
<evidence type="ECO:0000256" key="3">
    <source>
        <dbReference type="ARBA" id="ARBA00022833"/>
    </source>
</evidence>
<evidence type="ECO:0000256" key="4">
    <source>
        <dbReference type="PROSITE-ProRule" id="PRU00134"/>
    </source>
</evidence>
<keyword evidence="7" id="KW-1185">Reference proteome</keyword>
<protein>
    <recommendedName>
        <fullName evidence="5">MYND-type domain-containing protein</fullName>
    </recommendedName>
</protein>
<dbReference type="PROSITE" id="PS50865">
    <property type="entry name" value="ZF_MYND_2"/>
    <property type="match status" value="1"/>
</dbReference>
<dbReference type="OrthoDB" id="432970at2759"/>
<keyword evidence="1" id="KW-0479">Metal-binding</keyword>
<evidence type="ECO:0000313" key="6">
    <source>
        <dbReference type="EMBL" id="KAF5349550.1"/>
    </source>
</evidence>
<dbReference type="SUPFAM" id="SSF144232">
    <property type="entry name" value="HIT/MYND zinc finger-like"/>
    <property type="match status" value="1"/>
</dbReference>